<protein>
    <submittedName>
        <fullName evidence="1">Uncharacterized protein</fullName>
    </submittedName>
</protein>
<sequence>EYEHITKSIYSDYPMYYEGIESDIAKYYENTQSFFDYIKPKSILLFCDQTEFDLRLKQLVKQVLYSLNLEDDNEKNNYISKTLIDPKKYLYDIKNLIIRLDAIRTFSVPLKLRIYLIFSPLLDNF</sequence>
<name>X1BHD0_9ZZZZ</name>
<organism evidence="1">
    <name type="scientific">marine sediment metagenome</name>
    <dbReference type="NCBI Taxonomy" id="412755"/>
    <lineage>
        <taxon>unclassified sequences</taxon>
        <taxon>metagenomes</taxon>
        <taxon>ecological metagenomes</taxon>
    </lineage>
</organism>
<dbReference type="EMBL" id="BART01016579">
    <property type="protein sequence ID" value="GAG83508.1"/>
    <property type="molecule type" value="Genomic_DNA"/>
</dbReference>
<feature type="non-terminal residue" evidence="1">
    <location>
        <position position="1"/>
    </location>
</feature>
<dbReference type="AlphaFoldDB" id="X1BHD0"/>
<reference evidence="1" key="1">
    <citation type="journal article" date="2014" name="Front. Microbiol.">
        <title>High frequency of phylogenetically diverse reductive dehalogenase-homologous genes in deep subseafloor sedimentary metagenomes.</title>
        <authorList>
            <person name="Kawai M."/>
            <person name="Futagami T."/>
            <person name="Toyoda A."/>
            <person name="Takaki Y."/>
            <person name="Nishi S."/>
            <person name="Hori S."/>
            <person name="Arai W."/>
            <person name="Tsubouchi T."/>
            <person name="Morono Y."/>
            <person name="Uchiyama I."/>
            <person name="Ito T."/>
            <person name="Fujiyama A."/>
            <person name="Inagaki F."/>
            <person name="Takami H."/>
        </authorList>
    </citation>
    <scope>NUCLEOTIDE SEQUENCE</scope>
    <source>
        <strain evidence="1">Expedition CK06-06</strain>
    </source>
</reference>
<proteinExistence type="predicted"/>
<gene>
    <name evidence="1" type="ORF">S01H4_31839</name>
</gene>
<evidence type="ECO:0000313" key="1">
    <source>
        <dbReference type="EMBL" id="GAG83508.1"/>
    </source>
</evidence>
<accession>X1BHD0</accession>
<comment type="caution">
    <text evidence="1">The sequence shown here is derived from an EMBL/GenBank/DDBJ whole genome shotgun (WGS) entry which is preliminary data.</text>
</comment>